<dbReference type="InterPro" id="IPR000424">
    <property type="entry name" value="Primosome_PriB/ssb"/>
</dbReference>
<feature type="compositionally biased region" description="Basic and acidic residues" evidence="3">
    <location>
        <begin position="169"/>
        <end position="184"/>
    </location>
</feature>
<evidence type="ECO:0000256" key="3">
    <source>
        <dbReference type="SAM" id="MobiDB-lite"/>
    </source>
</evidence>
<proteinExistence type="predicted"/>
<dbReference type="PROSITE" id="PS50935">
    <property type="entry name" value="SSB"/>
    <property type="match status" value="1"/>
</dbReference>
<evidence type="ECO:0000313" key="5">
    <source>
        <dbReference type="Proteomes" id="UP000253303"/>
    </source>
</evidence>
<gene>
    <name evidence="4" type="ORF">DP939_18035</name>
</gene>
<dbReference type="Proteomes" id="UP000253303">
    <property type="component" value="Unassembled WGS sequence"/>
</dbReference>
<evidence type="ECO:0000256" key="2">
    <source>
        <dbReference type="PROSITE-ProRule" id="PRU00252"/>
    </source>
</evidence>
<evidence type="ECO:0008006" key="6">
    <source>
        <dbReference type="Google" id="ProtNLM"/>
    </source>
</evidence>
<sequence>MEDTTDRDHGNDRKIDRNEVVLSGRLSGVPGVKPLPSGDTLTTWKLTVRRPGRTREFVTETFECMTFDGPLGRSVADLRPRDVIEVRGTLRRRFFTTAYGRASVHSILAESVRVLERTVTVTFEGSPPTATPTDPQPAPRPSSARPTIPKPRPPSAPQGGPTRRSGTKGAREKEADRRERPSLS</sequence>
<dbReference type="EMBL" id="QMEY01000006">
    <property type="protein sequence ID" value="RBQ19068.1"/>
    <property type="molecule type" value="Genomic_DNA"/>
</dbReference>
<dbReference type="InterPro" id="IPR012340">
    <property type="entry name" value="NA-bd_OB-fold"/>
</dbReference>
<evidence type="ECO:0000256" key="1">
    <source>
        <dbReference type="ARBA" id="ARBA00023125"/>
    </source>
</evidence>
<protein>
    <recommendedName>
        <fullName evidence="6">Single-stranded DNA-binding protein</fullName>
    </recommendedName>
</protein>
<dbReference type="Gene3D" id="2.40.50.140">
    <property type="entry name" value="Nucleic acid-binding proteins"/>
    <property type="match status" value="1"/>
</dbReference>
<reference evidence="4 5" key="1">
    <citation type="submission" date="2018-06" db="EMBL/GenBank/DDBJ databases">
        <title>Sphaerisporangium craniellae sp. nov., isolated from a marine sponge in the South China Sea.</title>
        <authorList>
            <person name="Li L."/>
        </authorList>
    </citation>
    <scope>NUCLEOTIDE SEQUENCE [LARGE SCALE GENOMIC DNA]</scope>
    <source>
        <strain evidence="4 5">LHW63015</strain>
    </source>
</reference>
<evidence type="ECO:0000313" key="4">
    <source>
        <dbReference type="EMBL" id="RBQ19068.1"/>
    </source>
</evidence>
<dbReference type="RefSeq" id="WP_113981846.1">
    <property type="nucleotide sequence ID" value="NZ_QMEY01000006.1"/>
</dbReference>
<dbReference type="SUPFAM" id="SSF50249">
    <property type="entry name" value="Nucleic acid-binding proteins"/>
    <property type="match status" value="1"/>
</dbReference>
<keyword evidence="1 2" id="KW-0238">DNA-binding</keyword>
<comment type="caution">
    <text evidence="4">The sequence shown here is derived from an EMBL/GenBank/DDBJ whole genome shotgun (WGS) entry which is preliminary data.</text>
</comment>
<name>A0A366LYM8_9ACTN</name>
<dbReference type="GO" id="GO:0003697">
    <property type="term" value="F:single-stranded DNA binding"/>
    <property type="evidence" value="ECO:0007669"/>
    <property type="project" value="InterPro"/>
</dbReference>
<dbReference type="AlphaFoldDB" id="A0A366LYM8"/>
<accession>A0A366LYM8</accession>
<keyword evidence="5" id="KW-1185">Reference proteome</keyword>
<dbReference type="OrthoDB" id="5186768at2"/>
<organism evidence="4 5">
    <name type="scientific">Spongiactinospora rosea</name>
    <dbReference type="NCBI Taxonomy" id="2248750"/>
    <lineage>
        <taxon>Bacteria</taxon>
        <taxon>Bacillati</taxon>
        <taxon>Actinomycetota</taxon>
        <taxon>Actinomycetes</taxon>
        <taxon>Streptosporangiales</taxon>
        <taxon>Streptosporangiaceae</taxon>
        <taxon>Spongiactinospora</taxon>
    </lineage>
</organism>
<feature type="region of interest" description="Disordered" evidence="3">
    <location>
        <begin position="123"/>
        <end position="184"/>
    </location>
</feature>